<sequence>MTLETVQGVVIKVQASESYVYPSCSNCSAKLGTQPGYRGSPGFRRLTQNSYSPNVKKNSQNNVVTPIKTLDNVKALTPGPQMFCSRCHSDYLRECVSFKFRLSFVIAQAQEYKSVTVFGEDLDTIFGCNATDFRKFLRLISQKSKLDRLELKNALLESLESVMVGQLFTLKIFRTKSTKRTLLQNKRIPLSDKTSEYLSKLRLGKDNEDWKVRQIRPVYGLSNTVFFYLRERLNLSPDCLSQETDVYMFSSKNLLKMLDAKKYDDPWLKEPNQVKANSPPPQIQNTMNAEWEYGSLDESDYTVKHTLEQSHDGAIKNINLSPFAPHDTQNPCSFLSIPEYGDIDENLRKKMSNSQVFRMYTQGRNFDDMSPYVSHLLPNSSLPTHTSTPTRYDLLSASQASQFFDDFYDGTPNSQNMEPALSIADLTTPCQLKRFSNKSPIKPAEDVHEHPKQHVELQGDKSTHNFQITKKSTTLLVAETPENPKAEFRNWMYTTPTDIQTPTKSHSISSLRLAGCRWYPLLKYHESHGSVKGKSTIPAPDHTPNFHEVIPETPLKPKNSTNCMNSPLYIPDSVKRFVPETPAKEPYEMPNQEQSFWLDDDIIPPSDEED</sequence>
<dbReference type="Gene3D" id="2.40.50.140">
    <property type="entry name" value="Nucleic acid-binding proteins"/>
    <property type="match status" value="1"/>
</dbReference>
<dbReference type="InterPro" id="IPR012340">
    <property type="entry name" value="NA-bd_OB-fold"/>
</dbReference>
<dbReference type="PANTHER" id="PTHR35537:SF1">
    <property type="entry name" value="DNA DAMAGE-INDUCED APOPTOSIS SUPPRESSOR PROTEIN"/>
    <property type="match status" value="1"/>
</dbReference>
<feature type="region of interest" description="Disordered" evidence="1">
    <location>
        <begin position="581"/>
        <end position="610"/>
    </location>
</feature>
<gene>
    <name evidence="2" type="ORF">K7432_001142</name>
</gene>
<dbReference type="EMBL" id="JASJQH010000024">
    <property type="protein sequence ID" value="KAK9768303.1"/>
    <property type="molecule type" value="Genomic_DNA"/>
</dbReference>
<dbReference type="Proteomes" id="UP001479436">
    <property type="component" value="Unassembled WGS sequence"/>
</dbReference>
<dbReference type="InterPro" id="IPR043522">
    <property type="entry name" value="DDIAS"/>
</dbReference>
<protein>
    <submittedName>
        <fullName evidence="2">Uncharacterized protein</fullName>
    </submittedName>
</protein>
<accession>A0ABR2X3J8</accession>
<reference evidence="2 3" key="1">
    <citation type="submission" date="2023-04" db="EMBL/GenBank/DDBJ databases">
        <title>Genome of Basidiobolus ranarum AG-B5.</title>
        <authorList>
            <person name="Stajich J.E."/>
            <person name="Carter-House D."/>
            <person name="Gryganskyi A."/>
        </authorList>
    </citation>
    <scope>NUCLEOTIDE SEQUENCE [LARGE SCALE GENOMIC DNA]</scope>
    <source>
        <strain evidence="2 3">AG-B5</strain>
    </source>
</reference>
<name>A0ABR2X3J8_9FUNG</name>
<proteinExistence type="predicted"/>
<feature type="compositionally biased region" description="Acidic residues" evidence="1">
    <location>
        <begin position="598"/>
        <end position="610"/>
    </location>
</feature>
<comment type="caution">
    <text evidence="2">The sequence shown here is derived from an EMBL/GenBank/DDBJ whole genome shotgun (WGS) entry which is preliminary data.</text>
</comment>
<dbReference type="PANTHER" id="PTHR35537">
    <property type="entry name" value="DNA DAMAGE-INDUCIBLE APOPTOSIS SUPPRESSOR PROTEIN DDIAS"/>
    <property type="match status" value="1"/>
</dbReference>
<dbReference type="SUPFAM" id="SSF50249">
    <property type="entry name" value="Nucleic acid-binding proteins"/>
    <property type="match status" value="1"/>
</dbReference>
<evidence type="ECO:0000313" key="3">
    <source>
        <dbReference type="Proteomes" id="UP001479436"/>
    </source>
</evidence>
<organism evidence="2 3">
    <name type="scientific">Basidiobolus ranarum</name>
    <dbReference type="NCBI Taxonomy" id="34480"/>
    <lineage>
        <taxon>Eukaryota</taxon>
        <taxon>Fungi</taxon>
        <taxon>Fungi incertae sedis</taxon>
        <taxon>Zoopagomycota</taxon>
        <taxon>Entomophthoromycotina</taxon>
        <taxon>Basidiobolomycetes</taxon>
        <taxon>Basidiobolales</taxon>
        <taxon>Basidiobolaceae</taxon>
        <taxon>Basidiobolus</taxon>
    </lineage>
</organism>
<keyword evidence="3" id="KW-1185">Reference proteome</keyword>
<evidence type="ECO:0000256" key="1">
    <source>
        <dbReference type="SAM" id="MobiDB-lite"/>
    </source>
</evidence>
<evidence type="ECO:0000313" key="2">
    <source>
        <dbReference type="EMBL" id="KAK9768303.1"/>
    </source>
</evidence>